<dbReference type="InterPro" id="IPR002877">
    <property type="entry name" value="RNA_MeTrfase_FtsJ_dom"/>
</dbReference>
<keyword evidence="8" id="KW-0496">Mitochondrion</keyword>
<keyword evidence="5" id="KW-0808">Transferase</keyword>
<feature type="domain" description="Ribosomal RNA methyltransferase FtsJ" evidence="11">
    <location>
        <begin position="57"/>
        <end position="241"/>
    </location>
</feature>
<keyword evidence="4 13" id="KW-0489">Methyltransferase</keyword>
<gene>
    <name evidence="13" type="primary">LOC108625135</name>
</gene>
<dbReference type="AlphaFoldDB" id="A0AAJ7WBJ8"/>
<keyword evidence="12" id="KW-1185">Reference proteome</keyword>
<dbReference type="SUPFAM" id="SSF53335">
    <property type="entry name" value="S-adenosyl-L-methionine-dependent methyltransferases"/>
    <property type="match status" value="1"/>
</dbReference>
<evidence type="ECO:0000256" key="10">
    <source>
        <dbReference type="PIRSR" id="PIRSR005461-1"/>
    </source>
</evidence>
<dbReference type="PANTHER" id="PTHR10920:SF18">
    <property type="entry name" value="RRNA METHYLTRANSFERASE 2, MITOCHONDRIAL"/>
    <property type="match status" value="1"/>
</dbReference>
<keyword evidence="6 10" id="KW-0949">S-adenosyl-L-methionine</keyword>
<name>A0AAJ7WBJ8_9HYME</name>
<dbReference type="GO" id="GO:0005759">
    <property type="term" value="C:mitochondrial matrix"/>
    <property type="evidence" value="ECO:0007669"/>
    <property type="project" value="UniProtKB-ARBA"/>
</dbReference>
<dbReference type="FunFam" id="3.40.50.150:FF:000129">
    <property type="entry name" value="Mitochondrial rRNA methyltransferase 2"/>
    <property type="match status" value="1"/>
</dbReference>
<evidence type="ECO:0000313" key="13">
    <source>
        <dbReference type="RefSeq" id="XP_026669445.1"/>
    </source>
</evidence>
<comment type="similarity">
    <text evidence="2">Belongs to the class I-like SAM-binding methyltransferase superfamily. RNA methyltransferase RlmE family.</text>
</comment>
<evidence type="ECO:0000256" key="1">
    <source>
        <dbReference type="ARBA" id="ARBA00004173"/>
    </source>
</evidence>
<evidence type="ECO:0000256" key="5">
    <source>
        <dbReference type="ARBA" id="ARBA00022679"/>
    </source>
</evidence>
<evidence type="ECO:0000256" key="6">
    <source>
        <dbReference type="ARBA" id="ARBA00022691"/>
    </source>
</evidence>
<evidence type="ECO:0000256" key="4">
    <source>
        <dbReference type="ARBA" id="ARBA00022603"/>
    </source>
</evidence>
<keyword evidence="3" id="KW-0698">rRNA processing</keyword>
<evidence type="ECO:0000256" key="7">
    <source>
        <dbReference type="ARBA" id="ARBA00022946"/>
    </source>
</evidence>
<dbReference type="GO" id="GO:1902775">
    <property type="term" value="P:mitochondrial large ribosomal subunit assembly"/>
    <property type="evidence" value="ECO:0007669"/>
    <property type="project" value="UniProtKB-ARBA"/>
</dbReference>
<dbReference type="PIRSF" id="PIRSF005461">
    <property type="entry name" value="23S_rRNA_mtase"/>
    <property type="match status" value="1"/>
</dbReference>
<evidence type="ECO:0000313" key="12">
    <source>
        <dbReference type="Proteomes" id="UP000694925"/>
    </source>
</evidence>
<evidence type="ECO:0000256" key="9">
    <source>
        <dbReference type="ARBA" id="ARBA00041184"/>
    </source>
</evidence>
<dbReference type="PANTHER" id="PTHR10920">
    <property type="entry name" value="RIBOSOMAL RNA METHYLTRANSFERASE"/>
    <property type="match status" value="1"/>
</dbReference>
<dbReference type="CTD" id="29960"/>
<evidence type="ECO:0000256" key="3">
    <source>
        <dbReference type="ARBA" id="ARBA00022552"/>
    </source>
</evidence>
<dbReference type="KEGG" id="ccal:108625135"/>
<feature type="active site" description="Proton acceptor" evidence="10">
    <location>
        <position position="198"/>
    </location>
</feature>
<evidence type="ECO:0000259" key="11">
    <source>
        <dbReference type="Pfam" id="PF01728"/>
    </source>
</evidence>
<evidence type="ECO:0000256" key="8">
    <source>
        <dbReference type="ARBA" id="ARBA00023128"/>
    </source>
</evidence>
<dbReference type="InterPro" id="IPR050082">
    <property type="entry name" value="RNA_methyltr_RlmE"/>
</dbReference>
<dbReference type="InterPro" id="IPR029063">
    <property type="entry name" value="SAM-dependent_MTases_sf"/>
</dbReference>
<sequence>MKYSYGNLLITIRDLHTCNPLLRETAKNLKGKSHSSQLWIMRQIRDPYVEMAKRENYRCRSAFKLIEINEKFKILQPGQIVIDCGAAPGSWTQVALKMTNADAKKDGNVGTVIGIDKQPIYPIKGATLLGGMDFTVAKSQTELLNLLKGEKADVVLSDMAPNASGMRDLDHENIIRLGYAALKFALQVTKTDGTFVCKVWDGGKSELLEKDLLRFYKCVKNVRPQATRDESTEKFFLARGFKGIKNSTSIGTT</sequence>
<dbReference type="GO" id="GO:0008650">
    <property type="term" value="F:rRNA (uridine-2'-O-)-methyltransferase activity"/>
    <property type="evidence" value="ECO:0007669"/>
    <property type="project" value="TreeGrafter"/>
</dbReference>
<protein>
    <recommendedName>
        <fullName evidence="9">rRNA methyltransferase 2, mitochondrial</fullName>
    </recommendedName>
</protein>
<accession>A0AAJ7WBJ8</accession>
<dbReference type="Gene3D" id="3.40.50.150">
    <property type="entry name" value="Vaccinia Virus protein VP39"/>
    <property type="match status" value="1"/>
</dbReference>
<dbReference type="Proteomes" id="UP000694925">
    <property type="component" value="Unplaced"/>
</dbReference>
<dbReference type="HAMAP" id="MF_01547">
    <property type="entry name" value="RNA_methyltr_E"/>
    <property type="match status" value="1"/>
</dbReference>
<dbReference type="Pfam" id="PF01728">
    <property type="entry name" value="FtsJ"/>
    <property type="match status" value="1"/>
</dbReference>
<dbReference type="RefSeq" id="XP_026669445.1">
    <property type="nucleotide sequence ID" value="XM_026813644.1"/>
</dbReference>
<dbReference type="InterPro" id="IPR015507">
    <property type="entry name" value="rRNA-MeTfrase_E"/>
</dbReference>
<organism evidence="12 13">
    <name type="scientific">Ceratina calcarata</name>
    <dbReference type="NCBI Taxonomy" id="156304"/>
    <lineage>
        <taxon>Eukaryota</taxon>
        <taxon>Metazoa</taxon>
        <taxon>Ecdysozoa</taxon>
        <taxon>Arthropoda</taxon>
        <taxon>Hexapoda</taxon>
        <taxon>Insecta</taxon>
        <taxon>Pterygota</taxon>
        <taxon>Neoptera</taxon>
        <taxon>Endopterygota</taxon>
        <taxon>Hymenoptera</taxon>
        <taxon>Apocrita</taxon>
        <taxon>Aculeata</taxon>
        <taxon>Apoidea</taxon>
        <taxon>Anthophila</taxon>
        <taxon>Apidae</taxon>
        <taxon>Ceratina</taxon>
        <taxon>Zadontomerus</taxon>
    </lineage>
</organism>
<dbReference type="GeneID" id="108625135"/>
<proteinExistence type="inferred from homology"/>
<keyword evidence="7" id="KW-0809">Transit peptide</keyword>
<comment type="subcellular location">
    <subcellularLocation>
        <location evidence="1">Mitochondrion</location>
    </subcellularLocation>
</comment>
<evidence type="ECO:0000256" key="2">
    <source>
        <dbReference type="ARBA" id="ARBA00009258"/>
    </source>
</evidence>
<reference evidence="13" key="1">
    <citation type="submission" date="2025-08" db="UniProtKB">
        <authorList>
            <consortium name="RefSeq"/>
        </authorList>
    </citation>
    <scope>IDENTIFICATION</scope>
    <source>
        <tissue evidence="13">Whole body</tissue>
    </source>
</reference>